<dbReference type="Pfam" id="PF13740">
    <property type="entry name" value="ACT_6"/>
    <property type="match status" value="2"/>
</dbReference>
<dbReference type="AlphaFoldDB" id="A0A6J7EMG9"/>
<dbReference type="InterPro" id="IPR002912">
    <property type="entry name" value="ACT_dom"/>
</dbReference>
<dbReference type="PANTHER" id="PTHR34875:SF6">
    <property type="entry name" value="UPF0237 PROTEIN MJ1558"/>
    <property type="match status" value="1"/>
</dbReference>
<reference evidence="2" key="1">
    <citation type="submission" date="2020-05" db="EMBL/GenBank/DDBJ databases">
        <authorList>
            <person name="Chiriac C."/>
            <person name="Salcher M."/>
            <person name="Ghai R."/>
            <person name="Kavagutti S V."/>
        </authorList>
    </citation>
    <scope>NUCLEOTIDE SEQUENCE</scope>
</reference>
<evidence type="ECO:0000313" key="2">
    <source>
        <dbReference type="EMBL" id="CAB4880723.1"/>
    </source>
</evidence>
<dbReference type="PANTHER" id="PTHR34875">
    <property type="entry name" value="UPF0237 PROTEIN MJ1558"/>
    <property type="match status" value="1"/>
</dbReference>
<gene>
    <name evidence="2" type="ORF">UFOPK3401_01423</name>
</gene>
<protein>
    <submittedName>
        <fullName evidence="2">Unannotated protein</fullName>
    </submittedName>
</protein>
<proteinExistence type="predicted"/>
<feature type="domain" description="ACT" evidence="1">
    <location>
        <begin position="5"/>
        <end position="76"/>
    </location>
</feature>
<dbReference type="SUPFAM" id="SSF55021">
    <property type="entry name" value="ACT-like"/>
    <property type="match status" value="2"/>
</dbReference>
<dbReference type="PROSITE" id="PS51671">
    <property type="entry name" value="ACT"/>
    <property type="match status" value="2"/>
</dbReference>
<feature type="domain" description="ACT" evidence="1">
    <location>
        <begin position="92"/>
        <end position="165"/>
    </location>
</feature>
<dbReference type="Gene3D" id="3.30.70.260">
    <property type="match status" value="2"/>
</dbReference>
<dbReference type="InterPro" id="IPR050990">
    <property type="entry name" value="UPF0237/GcvR_regulator"/>
</dbReference>
<evidence type="ECO:0000259" key="1">
    <source>
        <dbReference type="PROSITE" id="PS51671"/>
    </source>
</evidence>
<dbReference type="EMBL" id="CAFBLM010000093">
    <property type="protein sequence ID" value="CAB4880723.1"/>
    <property type="molecule type" value="Genomic_DNA"/>
</dbReference>
<sequence>MSSFAVTILGQDRPGIIAEATGALADLGGNLEDTSMTLLRGHFVMTLVVSTDATEQSLRAILDEKFGDKDLDVVVMELHGAASAPSTGQSYVLSVHGADRVGIVASITEVLARGGANITDLTTRLGGSLYLLVAEIDIPASTSVAELEAQIKQVAEDLGVGASLRPAESDDL</sequence>
<dbReference type="InterPro" id="IPR045865">
    <property type="entry name" value="ACT-like_dom_sf"/>
</dbReference>
<accession>A0A6J7EMG9</accession>
<name>A0A6J7EMG9_9ZZZZ</name>
<organism evidence="2">
    <name type="scientific">freshwater metagenome</name>
    <dbReference type="NCBI Taxonomy" id="449393"/>
    <lineage>
        <taxon>unclassified sequences</taxon>
        <taxon>metagenomes</taxon>
        <taxon>ecological metagenomes</taxon>
    </lineage>
</organism>